<dbReference type="Proteomes" id="UP000253934">
    <property type="component" value="Unassembled WGS sequence"/>
</dbReference>
<dbReference type="GO" id="GO:0016984">
    <property type="term" value="F:ribulose-bisphosphate carboxylase activity"/>
    <property type="evidence" value="ECO:0007669"/>
    <property type="project" value="InterPro"/>
</dbReference>
<dbReference type="InterPro" id="IPR033966">
    <property type="entry name" value="RuBisCO"/>
</dbReference>
<dbReference type="EMBL" id="QOVW01000101">
    <property type="protein sequence ID" value="RDB35144.1"/>
    <property type="molecule type" value="Genomic_DNA"/>
</dbReference>
<dbReference type="Gene3D" id="3.30.70.150">
    <property type="entry name" value="RuBisCO large subunit, N-terminal domain"/>
    <property type="match status" value="1"/>
</dbReference>
<evidence type="ECO:0000313" key="3">
    <source>
        <dbReference type="Proteomes" id="UP000253934"/>
    </source>
</evidence>
<dbReference type="InterPro" id="IPR000685">
    <property type="entry name" value="RuBisCO_lsu_C"/>
</dbReference>
<reference evidence="2" key="1">
    <citation type="submission" date="2018-04" db="EMBL/GenBank/DDBJ databases">
        <title>Draft genome sequence of the Candidatus Spirobacillus cienkowskii, a pathogen of freshwater Daphnia species, reconstructed from hemolymph metagenomic reads.</title>
        <authorList>
            <person name="Bresciani L."/>
            <person name="Lemos L.N."/>
            <person name="Wale N."/>
            <person name="Lin J.Y."/>
            <person name="Fernandes G.R."/>
            <person name="Duffy M.A."/>
            <person name="Rodrigues J.M."/>
        </authorList>
    </citation>
    <scope>NUCLEOTIDE SEQUENCE [LARGE SCALE GENOMIC DNA]</scope>
    <source>
        <strain evidence="2">Binning01</strain>
    </source>
</reference>
<dbReference type="GO" id="GO:0000287">
    <property type="term" value="F:magnesium ion binding"/>
    <property type="evidence" value="ECO:0007669"/>
    <property type="project" value="InterPro"/>
</dbReference>
<dbReference type="AlphaFoldDB" id="A0A369KTU9"/>
<organism evidence="2 3">
    <name type="scientific">Spirobacillus cienkowskii</name>
    <dbReference type="NCBI Taxonomy" id="495820"/>
    <lineage>
        <taxon>Bacteria</taxon>
        <taxon>Pseudomonadati</taxon>
        <taxon>Bdellovibrionota</taxon>
        <taxon>Oligoflexia</taxon>
        <taxon>Silvanigrellales</taxon>
        <taxon>Spirobacillus</taxon>
    </lineage>
</organism>
<proteinExistence type="predicted"/>
<dbReference type="InterPro" id="IPR036376">
    <property type="entry name" value="RuBisCO_lsu_C_sf"/>
</dbReference>
<keyword evidence="3" id="KW-1185">Reference proteome</keyword>
<dbReference type="Gene3D" id="3.20.20.110">
    <property type="entry name" value="Ribulose bisphosphate carboxylase, large subunit, C-terminal domain"/>
    <property type="match status" value="1"/>
</dbReference>
<comment type="caution">
    <text evidence="2">The sequence shown here is derived from an EMBL/GenBank/DDBJ whole genome shotgun (WGS) entry which is preliminary data.</text>
</comment>
<sequence length="385" mass="42380">MKSAIKNQNLLAPLGNEPHAFAKFRIDSKKYSINLIEEIAIGQSLGAWDETHVSHAILQSKVAKIVSLESFSDFHEAVVAFPLNIWHRKLSWLLAILYGKMSFYEGVQLNSVWFSADCFDNKNLIGPKFSPESLRQLLGVQQKHPLLMGILKPNVGMNAKKIVSLYLEAAEAGVHILKDDEIRHDASPLDSLQRIEAVAQEAQKRNLKTLYAVHLQIDSANYIQHAKAFVEAGANALLVNVWTAGIEALQEIRKAVDVPILSHPALVGAFGSQEHNATIHPRVTLAQLIRAAGADLSLFPSPYGKLGLQKHIALDIAQHCLQTNQNWPICSTMPVLSAGIKQEHTALAKADFGTDFVLNAGTGIFTDSQGIQNSIQNFRKELDVL</sequence>
<protein>
    <recommendedName>
        <fullName evidence="1">Ribulose bisphosphate carboxylase large subunit C-terminal domain-containing protein</fullName>
    </recommendedName>
</protein>
<dbReference type="PANTHER" id="PTHR42704">
    <property type="entry name" value="RIBULOSE BISPHOSPHATE CARBOXYLASE"/>
    <property type="match status" value="1"/>
</dbReference>
<name>A0A369KTU9_9BACT</name>
<dbReference type="Pfam" id="PF00016">
    <property type="entry name" value="RuBisCO_large"/>
    <property type="match status" value="1"/>
</dbReference>
<dbReference type="SUPFAM" id="SSF51649">
    <property type="entry name" value="RuBisCo, C-terminal domain"/>
    <property type="match status" value="1"/>
</dbReference>
<dbReference type="RefSeq" id="WP_338636932.1">
    <property type="nucleotide sequence ID" value="NZ_CP146516.1"/>
</dbReference>
<dbReference type="InterPro" id="IPR036422">
    <property type="entry name" value="RuBisCO_lsu_N_sf"/>
</dbReference>
<evidence type="ECO:0000313" key="2">
    <source>
        <dbReference type="EMBL" id="RDB35144.1"/>
    </source>
</evidence>
<dbReference type="SFLD" id="SFLDG00301">
    <property type="entry name" value="RuBisCO-like_proteins"/>
    <property type="match status" value="1"/>
</dbReference>
<gene>
    <name evidence="2" type="ORF">DCC88_11670</name>
</gene>
<dbReference type="PANTHER" id="PTHR42704:SF17">
    <property type="entry name" value="RIBULOSE BISPHOSPHATE CARBOXYLASE LARGE CHAIN"/>
    <property type="match status" value="1"/>
</dbReference>
<dbReference type="SUPFAM" id="SSF54966">
    <property type="entry name" value="RuBisCO, large subunit, small (N-terminal) domain"/>
    <property type="match status" value="1"/>
</dbReference>
<accession>A0A369KTU9</accession>
<dbReference type="GO" id="GO:0015977">
    <property type="term" value="P:carbon fixation"/>
    <property type="evidence" value="ECO:0007669"/>
    <property type="project" value="InterPro"/>
</dbReference>
<feature type="domain" description="Ribulose bisphosphate carboxylase large subunit C-terminal" evidence="1">
    <location>
        <begin position="143"/>
        <end position="383"/>
    </location>
</feature>
<evidence type="ECO:0000259" key="1">
    <source>
        <dbReference type="Pfam" id="PF00016"/>
    </source>
</evidence>
<dbReference type="SFLD" id="SFLDS00014">
    <property type="entry name" value="RuBisCO"/>
    <property type="match status" value="1"/>
</dbReference>